<gene>
    <name evidence="2" type="ORF">IOD40_14195</name>
</gene>
<dbReference type="EMBL" id="JADGMQ010000010">
    <property type="protein sequence ID" value="MBI1621809.1"/>
    <property type="molecule type" value="Genomic_DNA"/>
</dbReference>
<organism evidence="2 3">
    <name type="scientific">Aquamicrobium zhengzhouense</name>
    <dbReference type="NCBI Taxonomy" id="2781738"/>
    <lineage>
        <taxon>Bacteria</taxon>
        <taxon>Pseudomonadati</taxon>
        <taxon>Pseudomonadota</taxon>
        <taxon>Alphaproteobacteria</taxon>
        <taxon>Hyphomicrobiales</taxon>
        <taxon>Phyllobacteriaceae</taxon>
        <taxon>Aquamicrobium</taxon>
    </lineage>
</organism>
<evidence type="ECO:0000313" key="3">
    <source>
        <dbReference type="Proteomes" id="UP000601789"/>
    </source>
</evidence>
<sequence length="103" mass="12418">MTKERARLEKQRVRQRELRERNRALKRPSRDDFARMLLHIAFEENVRSGNFAELERLQDGLVDKLVNQGFDKDQCDLVFEDLVDKYKRGWDFLKKVHLRSGQD</sequence>
<accession>A0ABS0SET5</accession>
<evidence type="ECO:0000256" key="1">
    <source>
        <dbReference type="SAM" id="MobiDB-lite"/>
    </source>
</evidence>
<protein>
    <submittedName>
        <fullName evidence="2">Uncharacterized protein</fullName>
    </submittedName>
</protein>
<proteinExistence type="predicted"/>
<name>A0ABS0SET5_9HYPH</name>
<keyword evidence="3" id="KW-1185">Reference proteome</keyword>
<dbReference type="RefSeq" id="WP_198477297.1">
    <property type="nucleotide sequence ID" value="NZ_JADGMQ010000010.1"/>
</dbReference>
<reference evidence="2 3" key="1">
    <citation type="submission" date="2020-10" db="EMBL/GenBank/DDBJ databases">
        <title>Aquamicrobium zhengzhouensis sp. nov., a exopolysaccharide producing bacterium isolated from farmland soil.</title>
        <authorList>
            <person name="Wang X."/>
        </authorList>
    </citation>
    <scope>NUCLEOTIDE SEQUENCE [LARGE SCALE GENOMIC DNA]</scope>
    <source>
        <strain evidence="3">cd-1</strain>
    </source>
</reference>
<comment type="caution">
    <text evidence="2">The sequence shown here is derived from an EMBL/GenBank/DDBJ whole genome shotgun (WGS) entry which is preliminary data.</text>
</comment>
<evidence type="ECO:0000313" key="2">
    <source>
        <dbReference type="EMBL" id="MBI1621809.1"/>
    </source>
</evidence>
<dbReference type="Proteomes" id="UP000601789">
    <property type="component" value="Unassembled WGS sequence"/>
</dbReference>
<feature type="region of interest" description="Disordered" evidence="1">
    <location>
        <begin position="1"/>
        <end position="21"/>
    </location>
</feature>